<proteinExistence type="inferred from homology"/>
<dbReference type="CDD" id="cd11037">
    <property type="entry name" value="CYP199A2-like"/>
    <property type="match status" value="1"/>
</dbReference>
<evidence type="ECO:0008006" key="4">
    <source>
        <dbReference type="Google" id="ProtNLM"/>
    </source>
</evidence>
<dbReference type="PANTHER" id="PTHR46696:SF1">
    <property type="entry name" value="CYTOCHROME P450 YJIB-RELATED"/>
    <property type="match status" value="1"/>
</dbReference>
<evidence type="ECO:0000256" key="1">
    <source>
        <dbReference type="ARBA" id="ARBA00010617"/>
    </source>
</evidence>
<dbReference type="GO" id="GO:0005506">
    <property type="term" value="F:iron ion binding"/>
    <property type="evidence" value="ECO:0007669"/>
    <property type="project" value="InterPro"/>
</dbReference>
<dbReference type="RefSeq" id="WP_089959080.1">
    <property type="nucleotide sequence ID" value="NZ_FNAV01000006.1"/>
</dbReference>
<dbReference type="InterPro" id="IPR036396">
    <property type="entry name" value="Cyt_P450_sf"/>
</dbReference>
<comment type="similarity">
    <text evidence="1">Belongs to the cytochrome P450 family.</text>
</comment>
<protein>
    <recommendedName>
        <fullName evidence="4">Cytochrome P450</fullName>
    </recommendedName>
</protein>
<dbReference type="Proteomes" id="UP000198994">
    <property type="component" value="Unassembled WGS sequence"/>
</dbReference>
<dbReference type="Gene3D" id="1.10.630.10">
    <property type="entry name" value="Cytochrome P450"/>
    <property type="match status" value="1"/>
</dbReference>
<dbReference type="InterPro" id="IPR001128">
    <property type="entry name" value="Cyt_P450"/>
</dbReference>
<evidence type="ECO:0000313" key="2">
    <source>
        <dbReference type="EMBL" id="SDE71368.1"/>
    </source>
</evidence>
<organism evidence="2 3">
    <name type="scientific">Salipiger thiooxidans</name>
    <dbReference type="NCBI Taxonomy" id="282683"/>
    <lineage>
        <taxon>Bacteria</taxon>
        <taxon>Pseudomonadati</taxon>
        <taxon>Pseudomonadota</taxon>
        <taxon>Alphaproteobacteria</taxon>
        <taxon>Rhodobacterales</taxon>
        <taxon>Roseobacteraceae</taxon>
        <taxon>Salipiger</taxon>
    </lineage>
</organism>
<reference evidence="3" key="1">
    <citation type="submission" date="2016-10" db="EMBL/GenBank/DDBJ databases">
        <authorList>
            <person name="Varghese N."/>
            <person name="Submissions S."/>
        </authorList>
    </citation>
    <scope>NUCLEOTIDE SEQUENCE [LARGE SCALE GENOMIC DNA]</scope>
    <source>
        <strain evidence="3">DSM 10146</strain>
    </source>
</reference>
<evidence type="ECO:0000313" key="3">
    <source>
        <dbReference type="Proteomes" id="UP000198994"/>
    </source>
</evidence>
<dbReference type="PRINTS" id="PR00359">
    <property type="entry name" value="BP450"/>
</dbReference>
<dbReference type="SUPFAM" id="SSF48264">
    <property type="entry name" value="Cytochrome P450"/>
    <property type="match status" value="1"/>
</dbReference>
<keyword evidence="3" id="KW-1185">Reference proteome</keyword>
<dbReference type="GO" id="GO:0020037">
    <property type="term" value="F:heme binding"/>
    <property type="evidence" value="ECO:0007669"/>
    <property type="project" value="InterPro"/>
</dbReference>
<dbReference type="OrthoDB" id="9801155at2"/>
<dbReference type="PANTHER" id="PTHR46696">
    <property type="entry name" value="P450, PUTATIVE (EUROFUNG)-RELATED"/>
    <property type="match status" value="1"/>
</dbReference>
<dbReference type="STRING" id="282683.SAMN04488105_106291"/>
<dbReference type="InterPro" id="IPR002397">
    <property type="entry name" value="Cyt_P450_B"/>
</dbReference>
<dbReference type="GO" id="GO:0016705">
    <property type="term" value="F:oxidoreductase activity, acting on paired donors, with incorporation or reduction of molecular oxygen"/>
    <property type="evidence" value="ECO:0007669"/>
    <property type="project" value="InterPro"/>
</dbReference>
<gene>
    <name evidence="2" type="ORF">SAMN04488105_106291</name>
</gene>
<dbReference type="EMBL" id="FNAV01000006">
    <property type="protein sequence ID" value="SDE71368.1"/>
    <property type="molecule type" value="Genomic_DNA"/>
</dbReference>
<dbReference type="Pfam" id="PF00067">
    <property type="entry name" value="p450"/>
    <property type="match status" value="1"/>
</dbReference>
<dbReference type="AlphaFoldDB" id="A0A1G7F600"/>
<sequence>MTPTSAREMPVIDIDPYADEHLADPSTYYDLLLKAGDVAYLSAHDVYVMGRHASIVPALKDWKTFSSTGGSGIADVRRPDAWRAPSPIVEVDPPRHTEVRRALQKVLSPAVIRKWREDFEAAAQALVAELLEKGEVDGVQDLSEAYVSSTFPDALGIARSPERRRNLYILGELNFDGQGPNNARYKATQARADAIDDWYQAQMRREAMVPGGFGENIFKAADAGEIEPELAPLLMRSFLRGGVDTTSSTISCALHHLANAPDQFAKLREDPSLARNALEEAMRIETPIPNVGRLTMRDVEYDGVTLPADRKVNIVLGCANRDPEAWDRPDEYDLTRKTLSHVALGQGVHMCVGQMIARLEGESVLRAMATQVGSLEATGPSTRKLNNNLRSYASVPMRMTAG</sequence>
<accession>A0A1G7F600</accession>
<name>A0A1G7F600_9RHOB</name>
<dbReference type="GO" id="GO:0004497">
    <property type="term" value="F:monooxygenase activity"/>
    <property type="evidence" value="ECO:0007669"/>
    <property type="project" value="InterPro"/>
</dbReference>